<evidence type="ECO:0008006" key="3">
    <source>
        <dbReference type="Google" id="ProtNLM"/>
    </source>
</evidence>
<organism evidence="1 2">
    <name type="scientific">Pedococcus bigeumensis</name>
    <dbReference type="NCBI Taxonomy" id="433644"/>
    <lineage>
        <taxon>Bacteria</taxon>
        <taxon>Bacillati</taxon>
        <taxon>Actinomycetota</taxon>
        <taxon>Actinomycetes</taxon>
        <taxon>Micrococcales</taxon>
        <taxon>Intrasporangiaceae</taxon>
        <taxon>Pedococcus</taxon>
    </lineage>
</organism>
<dbReference type="Proteomes" id="UP000317722">
    <property type="component" value="Unassembled WGS sequence"/>
</dbReference>
<dbReference type="InterPro" id="IPR058532">
    <property type="entry name" value="YjbR/MT2646/Rv2570-like"/>
</dbReference>
<dbReference type="EMBL" id="RCZM01000003">
    <property type="protein sequence ID" value="TPG17261.1"/>
    <property type="molecule type" value="Genomic_DNA"/>
</dbReference>
<evidence type="ECO:0000313" key="1">
    <source>
        <dbReference type="EMBL" id="TPG17261.1"/>
    </source>
</evidence>
<comment type="caution">
    <text evidence="1">The sequence shown here is derived from an EMBL/GenBank/DDBJ whole genome shotgun (WGS) entry which is preliminary data.</text>
</comment>
<accession>A0A502CZS6</accession>
<protein>
    <recommendedName>
        <fullName evidence="3">MmcQ/YjbR family DNA-binding protein</fullName>
    </recommendedName>
</protein>
<dbReference type="Pfam" id="PF04237">
    <property type="entry name" value="YjbR"/>
    <property type="match status" value="1"/>
</dbReference>
<reference evidence="1 2" key="1">
    <citation type="journal article" date="2019" name="Environ. Microbiol.">
        <title>Species interactions and distinct microbial communities in high Arctic permafrost affected cryosols are associated with the CH4 and CO2 gas fluxes.</title>
        <authorList>
            <person name="Altshuler I."/>
            <person name="Hamel J."/>
            <person name="Turney S."/>
            <person name="Magnuson E."/>
            <person name="Levesque R."/>
            <person name="Greer C."/>
            <person name="Whyte L.G."/>
        </authorList>
    </citation>
    <scope>NUCLEOTIDE SEQUENCE [LARGE SCALE GENOMIC DNA]</scope>
    <source>
        <strain evidence="1 2">S9.3A</strain>
    </source>
</reference>
<dbReference type="OrthoDB" id="954305at2"/>
<dbReference type="RefSeq" id="WP_140740401.1">
    <property type="nucleotide sequence ID" value="NZ_RCZM01000003.1"/>
</dbReference>
<dbReference type="AlphaFoldDB" id="A0A502CZS6"/>
<proteinExistence type="predicted"/>
<gene>
    <name evidence="1" type="ORF">EAH86_10935</name>
</gene>
<sequence>MAARKAKLSDLAEIALSLPGVEEGKSWGNPAYVVRKKSFLHFREPRPDAIDPDTGERMQDVIIFSVPDQSDKEALIEGDGPWFTTPHFDGYNAVLLRQRDLGRLTRSELAEVITDAWAVSAPKKLVQEFFGDA</sequence>
<evidence type="ECO:0000313" key="2">
    <source>
        <dbReference type="Proteomes" id="UP000317722"/>
    </source>
</evidence>
<name>A0A502CZS6_9MICO</name>
<keyword evidence="2" id="KW-1185">Reference proteome</keyword>